<dbReference type="InterPro" id="IPR012334">
    <property type="entry name" value="Pectin_lyas_fold"/>
</dbReference>
<evidence type="ECO:0008006" key="4">
    <source>
        <dbReference type="Google" id="ProtNLM"/>
    </source>
</evidence>
<name>A4JFI8_BURVG</name>
<sequence length="1183" mass="115700">MFSLSLLLNHVRRIVRIRRRSVAPAKQMRSRGSQRAPSSPFAFSRRTKLYVIRTLIVTLAAPFIVPGVAAAAGALPSGLQTVYGRATTSSTGNAVNVNLYTPLVIGNWNGGTSLGAGNSWTFTNMSGATKVLSVNIDTSGARGNINGAITAGGPGETSLLFVNPFGYSIGSSAAVNATGAVAFAAGTVQLKQRANGQAPQVQTLLNNAPVVVAPGASLHGAGSMPIGPNEQVSMSAAGPKATVPAMAGSFNAMLSGPNTTFELANSALSGNQLSIATDGALNIVNSTVSAGSKLALTGSALTISGSKLTSGANSLVELGGGQHGQDASLANANTTSIDSTTSITSGPNSQDFVWSQQKTIFNGLITNPGGNAEVSSAQELDVGNSATFNLRNTKTGAVGDLTFDPNLLDVTPGGTGTVAGSTYATGGYSTISGAVVSAALANANVLLQGITGIQVDDLIIGGLGTSLTLASGGSISLTSNANVKLNGGNFLATINDGNAPAGAVGSNAFGYNGPVFAMAGGASVETGTGSFTVSVGNYGGQTIGASVFYSGATVNAGDISVTGVGLPRSMSNSVTSTGITVAGGTNGVATLTATGPGGIVLTGSGNPTNGGDGIDLQTGTAAGALSNAPAVQTTTGLFTATGTGGALQGLPGAGVAIGSNGVSNTVQAGGDAQITGSNPTGVGVELLGGSVYAAGNLTVSGTGAGGMTNAMLQQNSASGQGVFANQLATLTAGKALTLNGDTAALFDSSLNAQTIVGGFTGGVNLSGNGNASGPGANAENASSAQWTAGGLQTHGAVFNTANTSLASTGDLLVDGTQFTGNANVAATGELSFGQATSTGSLGQTSPNSPAATTATGTLTGSGSQVFVEEDLSAQNIGLASQNSTVIGSATPAANLPNGEPTVHAGDSLSLIVDAKNTNTGNYDTSSVLDNYGTATSTTGNYAIQLAAPTGVGTETVTVNPVVQSSLPADNDPNVAHPDSTWQAYTPPSAQTGTVELANNHLGNLAPLETSAMQAPGSSAYYNPSVGRTVYNEPASVVPAAQTYLPGVWVPNQTTTPPSNGGGTTTPPSSGGGTTTPPSNPGGGETTPPSNPGNGNTTPPVTPPTTPTVPTQPTTTTEPTLPAVVPPTTIVATPTTTTPTLQGNTLFVPSANTPVAAGATLSLPSVAIPTDASSSSTDDTRKAR</sequence>
<evidence type="ECO:0000313" key="2">
    <source>
        <dbReference type="EMBL" id="ABO55041.1"/>
    </source>
</evidence>
<dbReference type="EMBL" id="CP000614">
    <property type="protein sequence ID" value="ABO55041.1"/>
    <property type="molecule type" value="Genomic_DNA"/>
</dbReference>
<feature type="compositionally biased region" description="Low complexity" evidence="1">
    <location>
        <begin position="1085"/>
        <end position="1098"/>
    </location>
</feature>
<proteinExistence type="predicted"/>
<evidence type="ECO:0000313" key="3">
    <source>
        <dbReference type="Proteomes" id="UP000002287"/>
    </source>
</evidence>
<accession>A4JFI8</accession>
<dbReference type="KEGG" id="bvi:Bcep1808_2039"/>
<evidence type="ECO:0000256" key="1">
    <source>
        <dbReference type="SAM" id="MobiDB-lite"/>
    </source>
</evidence>
<dbReference type="AlphaFoldDB" id="A4JFI8"/>
<reference evidence="3" key="1">
    <citation type="submission" date="2007-03" db="EMBL/GenBank/DDBJ databases">
        <title>Complete sequence of chromosome 1 of Burkholderia vietnamiensis G4.</title>
        <authorList>
            <consortium name="US DOE Joint Genome Institute"/>
            <person name="Copeland A."/>
            <person name="Lucas S."/>
            <person name="Lapidus A."/>
            <person name="Barry K."/>
            <person name="Detter J.C."/>
            <person name="Glavina del Rio T."/>
            <person name="Hammon N."/>
            <person name="Israni S."/>
            <person name="Dalin E."/>
            <person name="Tice H."/>
            <person name="Pitluck S."/>
            <person name="Chain P."/>
            <person name="Malfatti S."/>
            <person name="Shin M."/>
            <person name="Vergez L."/>
            <person name="Schmutz J."/>
            <person name="Larimer F."/>
            <person name="Land M."/>
            <person name="Hauser L."/>
            <person name="Kyrpides N."/>
            <person name="Tiedje J."/>
            <person name="Richardson P."/>
        </authorList>
    </citation>
    <scope>NUCLEOTIDE SEQUENCE [LARGE SCALE GENOMIC DNA]</scope>
    <source>
        <strain evidence="3">G4 / LMG 22486</strain>
    </source>
</reference>
<feature type="region of interest" description="Disordered" evidence="1">
    <location>
        <begin position="966"/>
        <end position="987"/>
    </location>
</feature>
<feature type="region of interest" description="Disordered" evidence="1">
    <location>
        <begin position="1048"/>
        <end position="1138"/>
    </location>
</feature>
<feature type="compositionally biased region" description="Low complexity" evidence="1">
    <location>
        <begin position="1107"/>
        <end position="1138"/>
    </location>
</feature>
<feature type="region of interest" description="Disordered" evidence="1">
    <location>
        <begin position="836"/>
        <end position="856"/>
    </location>
</feature>
<dbReference type="HOGENOM" id="CLU_272710_0_0_4"/>
<gene>
    <name evidence="2" type="ordered locus">Bcep1808_2039</name>
</gene>
<protein>
    <recommendedName>
        <fullName evidence="4">Filamentous haemagglutinin FhaB/tRNA nuclease CdiA-like TPS domain-containing protein</fullName>
    </recommendedName>
</protein>
<organism evidence="2 3">
    <name type="scientific">Burkholderia vietnamiensis (strain G4 / LMG 22486)</name>
    <name type="common">Burkholderia cepacia (strain R1808)</name>
    <dbReference type="NCBI Taxonomy" id="269482"/>
    <lineage>
        <taxon>Bacteria</taxon>
        <taxon>Pseudomonadati</taxon>
        <taxon>Pseudomonadota</taxon>
        <taxon>Betaproteobacteria</taxon>
        <taxon>Burkholderiales</taxon>
        <taxon>Burkholderiaceae</taxon>
        <taxon>Burkholderia</taxon>
        <taxon>Burkholderia cepacia complex</taxon>
    </lineage>
</organism>
<feature type="compositionally biased region" description="Polar residues" evidence="1">
    <location>
        <begin position="836"/>
        <end position="849"/>
    </location>
</feature>
<dbReference type="Gene3D" id="2.160.20.10">
    <property type="entry name" value="Single-stranded right-handed beta-helix, Pectin lyase-like"/>
    <property type="match status" value="1"/>
</dbReference>
<feature type="compositionally biased region" description="Gly residues" evidence="1">
    <location>
        <begin position="1059"/>
        <end position="1073"/>
    </location>
</feature>
<dbReference type="Proteomes" id="UP000002287">
    <property type="component" value="Chromosome 1"/>
</dbReference>